<reference evidence="6" key="2">
    <citation type="journal article" date="2008" name="Nucleic Acids Res.">
        <title>The rice annotation project database (RAP-DB): 2008 update.</title>
        <authorList>
            <consortium name="The rice annotation project (RAP)"/>
        </authorList>
    </citation>
    <scope>GENOME REANNOTATION</scope>
    <source>
        <strain evidence="6">cv. Nipponbare</strain>
    </source>
</reference>
<dbReference type="EMBL" id="AL606449">
    <property type="protein sequence ID" value="CAE02852.1"/>
    <property type="molecule type" value="Genomic_DNA"/>
</dbReference>
<evidence type="ECO:0000256" key="3">
    <source>
        <dbReference type="SAM" id="MobiDB-lite"/>
    </source>
</evidence>
<dbReference type="InterPro" id="IPR013103">
    <property type="entry name" value="RVT_2"/>
</dbReference>
<dbReference type="GO" id="GO:0015074">
    <property type="term" value="P:DNA integration"/>
    <property type="evidence" value="ECO:0007669"/>
    <property type="project" value="InterPro"/>
</dbReference>
<gene>
    <name evidence="5" type="primary">OSJNBa0014F04.18</name>
</gene>
<reference evidence="6" key="1">
    <citation type="journal article" date="2005" name="Nature">
        <title>The map-based sequence of the rice genome.</title>
        <authorList>
            <consortium name="International rice genome sequencing project (IRGSP)"/>
            <person name="Matsumoto T."/>
            <person name="Wu J."/>
            <person name="Kanamori H."/>
            <person name="Katayose Y."/>
            <person name="Fujisawa M."/>
            <person name="Namiki N."/>
            <person name="Mizuno H."/>
            <person name="Yamamoto K."/>
            <person name="Antonio B.A."/>
            <person name="Baba T."/>
            <person name="Sakata K."/>
            <person name="Nagamura Y."/>
            <person name="Aoki H."/>
            <person name="Arikawa K."/>
            <person name="Arita K."/>
            <person name="Bito T."/>
            <person name="Chiden Y."/>
            <person name="Fujitsuka N."/>
            <person name="Fukunaka R."/>
            <person name="Hamada M."/>
            <person name="Harada C."/>
            <person name="Hayashi A."/>
            <person name="Hijishita S."/>
            <person name="Honda M."/>
            <person name="Hosokawa S."/>
            <person name="Ichikawa Y."/>
            <person name="Idonuma A."/>
            <person name="Iijima M."/>
            <person name="Ikeda M."/>
            <person name="Ikeno M."/>
            <person name="Ito K."/>
            <person name="Ito S."/>
            <person name="Ito T."/>
            <person name="Ito Y."/>
            <person name="Ito Y."/>
            <person name="Iwabuchi A."/>
            <person name="Kamiya K."/>
            <person name="Karasawa W."/>
            <person name="Kurita K."/>
            <person name="Katagiri S."/>
            <person name="Kikuta A."/>
            <person name="Kobayashi H."/>
            <person name="Kobayashi N."/>
            <person name="Machita K."/>
            <person name="Maehara T."/>
            <person name="Masukawa M."/>
            <person name="Mizubayashi T."/>
            <person name="Mukai Y."/>
            <person name="Nagasaki H."/>
            <person name="Nagata Y."/>
            <person name="Naito S."/>
            <person name="Nakashima M."/>
            <person name="Nakama Y."/>
            <person name="Nakamichi Y."/>
            <person name="Nakamura M."/>
            <person name="Meguro A."/>
            <person name="Negishi M."/>
            <person name="Ohta I."/>
            <person name="Ohta T."/>
            <person name="Okamoto M."/>
            <person name="Ono N."/>
            <person name="Saji S."/>
            <person name="Sakaguchi M."/>
            <person name="Sakai K."/>
            <person name="Shibata M."/>
            <person name="Shimokawa T."/>
            <person name="Song J."/>
            <person name="Takazaki Y."/>
            <person name="Terasawa K."/>
            <person name="Tsugane M."/>
            <person name="Tsuji K."/>
            <person name="Ueda S."/>
            <person name="Waki K."/>
            <person name="Yamagata H."/>
            <person name="Yamamoto M."/>
            <person name="Yamamoto S."/>
            <person name="Yamane H."/>
            <person name="Yoshiki S."/>
            <person name="Yoshihara R."/>
            <person name="Yukawa K."/>
            <person name="Zhong H."/>
            <person name="Yano M."/>
            <person name="Yuan Q."/>
            <person name="Ouyang S."/>
            <person name="Liu J."/>
            <person name="Jones K.M."/>
            <person name="Gansberger K."/>
            <person name="Moffat K."/>
            <person name="Hill J."/>
            <person name="Bera J."/>
            <person name="Fadrosh D."/>
            <person name="Jin S."/>
            <person name="Johri S."/>
            <person name="Kim M."/>
            <person name="Overton L."/>
            <person name="Reardon M."/>
            <person name="Tsitrin T."/>
            <person name="Vuong H."/>
            <person name="Weaver B."/>
            <person name="Ciecko A."/>
            <person name="Tallon L."/>
            <person name="Jackson J."/>
            <person name="Pai G."/>
            <person name="Aken S.V."/>
            <person name="Utterback T."/>
            <person name="Reidmuller S."/>
            <person name="Feldblyum T."/>
            <person name="Hsiao J."/>
            <person name="Zismann V."/>
            <person name="Iobst S."/>
            <person name="de Vazeille A.R."/>
            <person name="Buell C.R."/>
            <person name="Ying K."/>
            <person name="Li Y."/>
            <person name="Lu T."/>
            <person name="Huang Y."/>
            <person name="Zhao Q."/>
            <person name="Feng Q."/>
            <person name="Zhang L."/>
            <person name="Zhu J."/>
            <person name="Weng Q."/>
            <person name="Mu J."/>
            <person name="Lu Y."/>
            <person name="Fan D."/>
            <person name="Liu Y."/>
            <person name="Guan J."/>
            <person name="Zhang Y."/>
            <person name="Yu S."/>
            <person name="Liu X."/>
            <person name="Zhang Y."/>
            <person name="Hong G."/>
            <person name="Han B."/>
            <person name="Choisne N."/>
            <person name="Demange N."/>
            <person name="Orjeda G."/>
            <person name="Samain S."/>
            <person name="Cattolico L."/>
            <person name="Pelletier E."/>
            <person name="Couloux A."/>
            <person name="Segurens B."/>
            <person name="Wincker P."/>
            <person name="D'Hont A."/>
            <person name="Scarpelli C."/>
            <person name="Weissenbach J."/>
            <person name="Salanoubat M."/>
            <person name="Quetier F."/>
            <person name="Yu Y."/>
            <person name="Kim H.R."/>
            <person name="Rambo T."/>
            <person name="Currie J."/>
            <person name="Collura K."/>
            <person name="Luo M."/>
            <person name="Yang T."/>
            <person name="Ammiraju J.S.S."/>
            <person name="Engler F."/>
            <person name="Soderlund C."/>
            <person name="Wing R.A."/>
            <person name="Palmer L.E."/>
            <person name="de la Bastide M."/>
            <person name="Spiegel L."/>
            <person name="Nascimento L."/>
            <person name="Zutavern T."/>
            <person name="O'Shaughnessy A."/>
            <person name="Dike S."/>
            <person name="Dedhia N."/>
            <person name="Preston R."/>
            <person name="Balija V."/>
            <person name="McCombie W.R."/>
            <person name="Chow T."/>
            <person name="Chen H."/>
            <person name="Chung M."/>
            <person name="Chen C."/>
            <person name="Shaw J."/>
            <person name="Wu H."/>
            <person name="Hsiao K."/>
            <person name="Chao Y."/>
            <person name="Chu M."/>
            <person name="Cheng C."/>
            <person name="Hour A."/>
            <person name="Lee P."/>
            <person name="Lin S."/>
            <person name="Lin Y."/>
            <person name="Liou J."/>
            <person name="Liu S."/>
            <person name="Hsing Y."/>
            <person name="Raghuvanshi S."/>
            <person name="Mohanty A."/>
            <person name="Bharti A.K."/>
            <person name="Gaur A."/>
            <person name="Gupta V."/>
            <person name="Kumar D."/>
            <person name="Ravi V."/>
            <person name="Vij S."/>
            <person name="Kapur A."/>
            <person name="Khurana P."/>
            <person name="Khurana P."/>
            <person name="Khurana J.P."/>
            <person name="Tyagi A.K."/>
            <person name="Gaikwad K."/>
            <person name="Singh A."/>
            <person name="Dalal V."/>
            <person name="Srivastava S."/>
            <person name="Dixit A."/>
            <person name="Pal A.K."/>
            <person name="Ghazi I.A."/>
            <person name="Yadav M."/>
            <person name="Pandit A."/>
            <person name="Bhargava A."/>
            <person name="Sureshbabu K."/>
            <person name="Batra K."/>
            <person name="Sharma T.R."/>
            <person name="Mohapatra T."/>
            <person name="Singh N.K."/>
            <person name="Messing J."/>
            <person name="Nelson A.B."/>
            <person name="Fuks G."/>
            <person name="Kavchok S."/>
            <person name="Keizer G."/>
            <person name="Linton E."/>
            <person name="Llaca V."/>
            <person name="Song R."/>
            <person name="Tanyolac B."/>
            <person name="Young S."/>
            <person name="Ho-Il K."/>
            <person name="Hahn J.H."/>
            <person name="Sangsakoo G."/>
            <person name="Vanavichit A."/>
            <person name="de Mattos Luiz.A.T."/>
            <person name="Zimmer P.D."/>
            <person name="Malone G."/>
            <person name="Dellagostin O."/>
            <person name="de Oliveira A.C."/>
            <person name="Bevan M."/>
            <person name="Bancroft I."/>
            <person name="Minx P."/>
            <person name="Cordum H."/>
            <person name="Wilson R."/>
            <person name="Cheng Z."/>
            <person name="Jin W."/>
            <person name="Jiang J."/>
            <person name="Leong S.A."/>
            <person name="Iwama H."/>
            <person name="Gojobori T."/>
            <person name="Itoh T."/>
            <person name="Niimura Y."/>
            <person name="Fujii Y."/>
            <person name="Habara T."/>
            <person name="Sakai H."/>
            <person name="Sato Y."/>
            <person name="Wilson G."/>
            <person name="Kumar K."/>
            <person name="McCouch S."/>
            <person name="Juretic N."/>
            <person name="Hoen D."/>
            <person name="Wright S."/>
            <person name="Bruskiewich R."/>
            <person name="Bureau T."/>
            <person name="Miyao A."/>
            <person name="Hirochika H."/>
            <person name="Nishikawa T."/>
            <person name="Kadowaki K."/>
            <person name="Sugiura M."/>
            <person name="Burr B."/>
            <person name="Sasaki T."/>
        </authorList>
    </citation>
    <scope>NUCLEOTIDE SEQUENCE [LARGE SCALE GENOMIC DNA]</scope>
    <source>
        <strain evidence="6">cv. Nipponbare</strain>
    </source>
</reference>
<dbReference type="Pfam" id="PF25597">
    <property type="entry name" value="SH3_retrovirus"/>
    <property type="match status" value="1"/>
</dbReference>
<dbReference type="InterPro" id="IPR057670">
    <property type="entry name" value="SH3_retrovirus"/>
</dbReference>
<dbReference type="AlphaFoldDB" id="Q7XR29"/>
<feature type="domain" description="Integrase catalytic" evidence="4">
    <location>
        <begin position="2"/>
        <end position="168"/>
    </location>
</feature>
<feature type="region of interest" description="Disordered" evidence="3">
    <location>
        <begin position="880"/>
        <end position="899"/>
    </location>
</feature>
<dbReference type="InterPro" id="IPR001584">
    <property type="entry name" value="Integrase_cat-core"/>
</dbReference>
<keyword evidence="2" id="KW-0378">Hydrolase</keyword>
<feature type="compositionally biased region" description="Acidic residues" evidence="3">
    <location>
        <begin position="887"/>
        <end position="899"/>
    </location>
</feature>
<dbReference type="GO" id="GO:0016787">
    <property type="term" value="F:hydrolase activity"/>
    <property type="evidence" value="ECO:0007669"/>
    <property type="project" value="UniProtKB-KW"/>
</dbReference>
<dbReference type="Pfam" id="PF00665">
    <property type="entry name" value="rve"/>
    <property type="match status" value="1"/>
</dbReference>
<dbReference type="GO" id="GO:0046872">
    <property type="term" value="F:metal ion binding"/>
    <property type="evidence" value="ECO:0007669"/>
    <property type="project" value="UniProtKB-KW"/>
</dbReference>
<keyword evidence="1" id="KW-0479">Metal-binding</keyword>
<dbReference type="InterPro" id="IPR012337">
    <property type="entry name" value="RNaseH-like_sf"/>
</dbReference>
<dbReference type="GO" id="GO:0003676">
    <property type="term" value="F:nucleic acid binding"/>
    <property type="evidence" value="ECO:0007669"/>
    <property type="project" value="InterPro"/>
</dbReference>
<sequence length="958" mass="109627">MTTTRPLELLHMDLFRPIAYLSIGGNKYGLVIVDDFSRFTWVFFLHDKSETQAIFKKFARIVQNEFDLKIKIIRSDNGKEFKNTCIESFLDEEGIKHEFSAPYLPQQNGVTERKNRTLIEMARTMLDEYKTSDRFWAEAVNTACHAINRLYLHYHLKRTPYELLTGNKPNVSYFHVFGSKCYILNKKARSSNFAPQVDEGFLFGYGSNECAYRVFNKTSGIVEIARDVTFDETNGSQVEQIDSHVLGEEEDPSEAIKRLALGDRPRQNMIGTKWIFRNKQDEARLVIRNKARLVAQGFTQIEGLDFGETIAPVARLESIRILLAFATNLNFKLYQMDVKSAFLNEPIHELVYMEQPLGLEDPKYPNHVYKLHKALYGLKQTPRACEEFSRMMTKRFEMSMMGELKLFLGLQIKQLKEGTFICQTKYLKDMLKKFGMENAKPIQTPMPSNGHLDLNEQGKDVDQKGARFDLIGYADADYAGCKVDRKSTSGTCQFLGRMPPSKQTSHKSKRPRDRSPTPSSHDDSDSDWSGGEDAVPQVALVARGGNLPPRRSTQALGAGGGGEDSSRQLQTPPHQPNVPIGPLRIHTPERDPAVIRQVYDWRRKTEVVAPWWDEDPRPLHHSATNPRFWTLFQQDFYESVIKSKAHPTVPMQWINWEELQAHNDPVLNSVIANCERMGIRSFMTLQQDWCNEVIAQFYATVFFDPHRAMHWMTQGSWYSVSYPPLAEIWGFDLHDLLNLPDLHNLPIPTNTDLLPLYIPNDPNVVLGKVDGLKPYFAYLNRMFRRSFVPKDGDASSINRLSRTVLLRRPAPQPLGTSPPLPLSRLLLLSALPLWLVSLFGLCSAEAKKNCRLRNSTKKTARDVKFLKARYYEDHHIDIPPSPPGFEAEPDELEEEEIEDPFAGSPPDFDFFVYAHGYGYPPPPPPEDPPQAPLRLSRRLIVLSFWCLDAKGRDYLSCL</sequence>
<dbReference type="PANTHER" id="PTHR42648">
    <property type="entry name" value="TRANSPOSASE, PUTATIVE-RELATED"/>
    <property type="match status" value="1"/>
</dbReference>
<dbReference type="Pfam" id="PF07727">
    <property type="entry name" value="RVT_2"/>
    <property type="match status" value="2"/>
</dbReference>
<organism evidence="5 6">
    <name type="scientific">Oryza sativa subsp. japonica</name>
    <name type="common">Rice</name>
    <dbReference type="NCBI Taxonomy" id="39947"/>
    <lineage>
        <taxon>Eukaryota</taxon>
        <taxon>Viridiplantae</taxon>
        <taxon>Streptophyta</taxon>
        <taxon>Embryophyta</taxon>
        <taxon>Tracheophyta</taxon>
        <taxon>Spermatophyta</taxon>
        <taxon>Magnoliopsida</taxon>
        <taxon>Liliopsida</taxon>
        <taxon>Poales</taxon>
        <taxon>Poaceae</taxon>
        <taxon>BOP clade</taxon>
        <taxon>Oryzoideae</taxon>
        <taxon>Oryzeae</taxon>
        <taxon>Oryzinae</taxon>
        <taxon>Oryza</taxon>
        <taxon>Oryza sativa</taxon>
    </lineage>
</organism>
<name>Q7XR29_ORYSJ</name>
<protein>
    <submittedName>
        <fullName evidence="5">OSJNBa0014F04.18 protein</fullName>
    </submittedName>
</protein>
<dbReference type="InterPro" id="IPR039537">
    <property type="entry name" value="Retrotran_Ty1/copia-like"/>
</dbReference>
<dbReference type="Gene3D" id="3.30.420.10">
    <property type="entry name" value="Ribonuclease H-like superfamily/Ribonuclease H"/>
    <property type="match status" value="1"/>
</dbReference>
<accession>Q7XR29</accession>
<feature type="region of interest" description="Disordered" evidence="3">
    <location>
        <begin position="489"/>
        <end position="586"/>
    </location>
</feature>
<dbReference type="InterPro" id="IPR036397">
    <property type="entry name" value="RNaseH_sf"/>
</dbReference>
<evidence type="ECO:0000313" key="6">
    <source>
        <dbReference type="Proteomes" id="UP000000763"/>
    </source>
</evidence>
<dbReference type="SUPFAM" id="SSF53098">
    <property type="entry name" value="Ribonuclease H-like"/>
    <property type="match status" value="1"/>
</dbReference>
<evidence type="ECO:0000256" key="2">
    <source>
        <dbReference type="ARBA" id="ARBA00022801"/>
    </source>
</evidence>
<dbReference type="PANTHER" id="PTHR42648:SF21">
    <property type="entry name" value="CYSTEINE-RICH RLK (RECEPTOR-LIKE PROTEIN KINASE) 8"/>
    <property type="match status" value="1"/>
</dbReference>
<evidence type="ECO:0000259" key="4">
    <source>
        <dbReference type="PROSITE" id="PS50994"/>
    </source>
</evidence>
<evidence type="ECO:0000313" key="5">
    <source>
        <dbReference type="EMBL" id="CAE02852.1"/>
    </source>
</evidence>
<dbReference type="Proteomes" id="UP000000763">
    <property type="component" value="Chromosome 4"/>
</dbReference>
<evidence type="ECO:0000256" key="1">
    <source>
        <dbReference type="ARBA" id="ARBA00022723"/>
    </source>
</evidence>
<proteinExistence type="predicted"/>
<dbReference type="PROSITE" id="PS50994">
    <property type="entry name" value="INTEGRASE"/>
    <property type="match status" value="1"/>
</dbReference>